<dbReference type="SUPFAM" id="SSF58100">
    <property type="entry name" value="Bacterial hemolysins"/>
    <property type="match status" value="1"/>
</dbReference>
<keyword evidence="2" id="KW-1185">Reference proteome</keyword>
<dbReference type="CDD" id="cd22657">
    <property type="entry name" value="ClyA_XaxA-like"/>
    <property type="match status" value="1"/>
</dbReference>
<reference evidence="1 2" key="1">
    <citation type="journal article" date="2020" name="FEMS Microbiol. Ecol.">
        <title>Temporal dynamics of bacterial communities during seed development and maturation.</title>
        <authorList>
            <person name="Chesneau G."/>
            <person name="Torres-Cortes G."/>
            <person name="Briand M."/>
            <person name="Darrasse A."/>
            <person name="Preveaux A."/>
            <person name="Marais C."/>
            <person name="Jacques M.A."/>
            <person name="Shade A."/>
            <person name="Barret M."/>
        </authorList>
    </citation>
    <scope>NUCLEOTIDE SEQUENCE [LARGE SCALE GENOMIC DNA]</scope>
    <source>
        <strain evidence="1 2">CFBP13723</strain>
    </source>
</reference>
<dbReference type="NCBIfam" id="NF033928">
    <property type="entry name" value="alph_xenorhab_A"/>
    <property type="match status" value="1"/>
</dbReference>
<proteinExistence type="predicted"/>
<evidence type="ECO:0000313" key="1">
    <source>
        <dbReference type="EMBL" id="MBD8121934.1"/>
    </source>
</evidence>
<protein>
    <submittedName>
        <fullName evidence="1">Alpha-xenorhabdolysin family binary toxin subunit A</fullName>
    </submittedName>
</protein>
<name>A0ABR9A795_9PSED</name>
<dbReference type="Gene3D" id="1.20.1170.10">
    <property type="match status" value="1"/>
</dbReference>
<dbReference type="RefSeq" id="WP_191944323.1">
    <property type="nucleotide sequence ID" value="NZ_JACYNP010000005.1"/>
</dbReference>
<comment type="caution">
    <text evidence="1">The sequence shown here is derived from an EMBL/GenBank/DDBJ whole genome shotgun (WGS) entry which is preliminary data.</text>
</comment>
<organism evidence="1 2">
    <name type="scientific">Pseudomonas lutea</name>
    <dbReference type="NCBI Taxonomy" id="243924"/>
    <lineage>
        <taxon>Bacteria</taxon>
        <taxon>Pseudomonadati</taxon>
        <taxon>Pseudomonadota</taxon>
        <taxon>Gammaproteobacteria</taxon>
        <taxon>Pseudomonadales</taxon>
        <taxon>Pseudomonadaceae</taxon>
        <taxon>Pseudomonas</taxon>
    </lineage>
</organism>
<dbReference type="EMBL" id="JACYNP010000005">
    <property type="protein sequence ID" value="MBD8121934.1"/>
    <property type="molecule type" value="Genomic_DNA"/>
</dbReference>
<dbReference type="Proteomes" id="UP000625247">
    <property type="component" value="Unassembled WGS sequence"/>
</dbReference>
<gene>
    <name evidence="1" type="ORF">IFT62_11975</name>
</gene>
<accession>A0ABR9A795</accession>
<sequence length="412" mass="45552">MNYALDNTSEPSIASIAANAPKAMMDASDGTIKGSVRPKGLILTKEQIICLHRYEKKGLLLPTSASDVSAYLGYDQGTSPGRGLEIKDFVNTFTIIKSHANTWDGLRQRIKLISSELKIFASSIINTGKHASRALATIEALKFLKEHNITSLDDLRKVEAEMGTAFPGFELNDGDEQAISTFSGYLDRLLDRITIQARHTGQLKADLDTFAKQLATVVRGEIKIRLTAIENNTFKEDIILLQAEIEALNKDIDEQSVSYKQMVNDSLSSASALNVIGLGMAIYIGVEAEKVRKSRNKLKTKRDEKNSQMGRKSTVLKRLNEVKADMQDIEFLSLEADAATQNLVTVWNSLNLYVQTSLEQTGAITDALQVRFLAYHLDEVIDPWTHISTQANDLHDVFMDAEAEANSLIISA</sequence>
<evidence type="ECO:0000313" key="2">
    <source>
        <dbReference type="Proteomes" id="UP000625247"/>
    </source>
</evidence>